<dbReference type="EMBL" id="BAABDC010000004">
    <property type="protein sequence ID" value="GAA3710847.1"/>
    <property type="molecule type" value="Genomic_DNA"/>
</dbReference>
<accession>A0ABP7DZ32</accession>
<feature type="transmembrane region" description="Helical" evidence="2">
    <location>
        <begin position="95"/>
        <end position="119"/>
    </location>
</feature>
<evidence type="ECO:0000256" key="1">
    <source>
        <dbReference type="SAM" id="MobiDB-lite"/>
    </source>
</evidence>
<keyword evidence="4" id="KW-1185">Reference proteome</keyword>
<keyword evidence="2" id="KW-0812">Transmembrane</keyword>
<keyword evidence="2" id="KW-1133">Transmembrane helix</keyword>
<evidence type="ECO:0000256" key="2">
    <source>
        <dbReference type="SAM" id="Phobius"/>
    </source>
</evidence>
<feature type="region of interest" description="Disordered" evidence="1">
    <location>
        <begin position="1"/>
        <end position="29"/>
    </location>
</feature>
<evidence type="ECO:0008006" key="5">
    <source>
        <dbReference type="Google" id="ProtNLM"/>
    </source>
</evidence>
<sequence length="123" mass="12631">MTDPLPQEGYTWPVAPAGAPQPDHRRPARRDRVAWAGLTRRQGIAAGTVFAVLAVWSTVFSGVELPWGLGVVAAGVVASALATALPRVRPFAQGFLAGSVVAGVGAAAVLIIFFVAIFVTAGP</sequence>
<dbReference type="Proteomes" id="UP001501468">
    <property type="component" value="Unassembled WGS sequence"/>
</dbReference>
<reference evidence="4" key="1">
    <citation type="journal article" date="2019" name="Int. J. Syst. Evol. Microbiol.">
        <title>The Global Catalogue of Microorganisms (GCM) 10K type strain sequencing project: providing services to taxonomists for standard genome sequencing and annotation.</title>
        <authorList>
            <consortium name="The Broad Institute Genomics Platform"/>
            <consortium name="The Broad Institute Genome Sequencing Center for Infectious Disease"/>
            <person name="Wu L."/>
            <person name="Ma J."/>
        </authorList>
    </citation>
    <scope>NUCLEOTIDE SEQUENCE [LARGE SCALE GENOMIC DNA]</scope>
    <source>
        <strain evidence="4">JCM 17125</strain>
    </source>
</reference>
<evidence type="ECO:0000313" key="3">
    <source>
        <dbReference type="EMBL" id="GAA3710847.1"/>
    </source>
</evidence>
<feature type="transmembrane region" description="Helical" evidence="2">
    <location>
        <begin position="69"/>
        <end position="88"/>
    </location>
</feature>
<feature type="transmembrane region" description="Helical" evidence="2">
    <location>
        <begin position="44"/>
        <end position="63"/>
    </location>
</feature>
<keyword evidence="2" id="KW-0472">Membrane</keyword>
<proteinExistence type="predicted"/>
<organism evidence="3 4">
    <name type="scientific">Terrabacter ginsenosidimutans</name>
    <dbReference type="NCBI Taxonomy" id="490575"/>
    <lineage>
        <taxon>Bacteria</taxon>
        <taxon>Bacillati</taxon>
        <taxon>Actinomycetota</taxon>
        <taxon>Actinomycetes</taxon>
        <taxon>Micrococcales</taxon>
        <taxon>Intrasporangiaceae</taxon>
        <taxon>Terrabacter</taxon>
    </lineage>
</organism>
<evidence type="ECO:0000313" key="4">
    <source>
        <dbReference type="Proteomes" id="UP001501468"/>
    </source>
</evidence>
<name>A0ABP7DZ32_9MICO</name>
<comment type="caution">
    <text evidence="3">The sequence shown here is derived from an EMBL/GenBank/DDBJ whole genome shotgun (WGS) entry which is preliminary data.</text>
</comment>
<protein>
    <recommendedName>
        <fullName evidence="5">DUF4190 domain-containing protein</fullName>
    </recommendedName>
</protein>
<gene>
    <name evidence="3" type="ORF">GCM10022399_29610</name>
</gene>
<dbReference type="RefSeq" id="WP_344947991.1">
    <property type="nucleotide sequence ID" value="NZ_BAABDC010000004.1"/>
</dbReference>